<dbReference type="InterPro" id="IPR044730">
    <property type="entry name" value="RNase_H-like_dom_plant"/>
</dbReference>
<evidence type="ECO:0000259" key="1">
    <source>
        <dbReference type="Pfam" id="PF13456"/>
    </source>
</evidence>
<comment type="caution">
    <text evidence="2">The sequence shown here is derived from an EMBL/GenBank/DDBJ whole genome shotgun (WGS) entry which is preliminary data.</text>
</comment>
<proteinExistence type="predicted"/>
<dbReference type="InterPro" id="IPR002156">
    <property type="entry name" value="RNaseH_domain"/>
</dbReference>
<dbReference type="EMBL" id="JANJYJ010000001">
    <property type="protein sequence ID" value="KAK3229832.1"/>
    <property type="molecule type" value="Genomic_DNA"/>
</dbReference>
<feature type="domain" description="RNase H type-1" evidence="1">
    <location>
        <begin position="204"/>
        <end position="324"/>
    </location>
</feature>
<organism evidence="2 3">
    <name type="scientific">Dipteronia sinensis</name>
    <dbReference type="NCBI Taxonomy" id="43782"/>
    <lineage>
        <taxon>Eukaryota</taxon>
        <taxon>Viridiplantae</taxon>
        <taxon>Streptophyta</taxon>
        <taxon>Embryophyta</taxon>
        <taxon>Tracheophyta</taxon>
        <taxon>Spermatophyta</taxon>
        <taxon>Magnoliopsida</taxon>
        <taxon>eudicotyledons</taxon>
        <taxon>Gunneridae</taxon>
        <taxon>Pentapetalae</taxon>
        <taxon>rosids</taxon>
        <taxon>malvids</taxon>
        <taxon>Sapindales</taxon>
        <taxon>Sapindaceae</taxon>
        <taxon>Hippocastanoideae</taxon>
        <taxon>Acereae</taxon>
        <taxon>Dipteronia</taxon>
    </lineage>
</organism>
<accession>A0AAE0B4U0</accession>
<dbReference type="AlphaFoldDB" id="A0AAE0B4U0"/>
<name>A0AAE0B4U0_9ROSI</name>
<dbReference type="InterPro" id="IPR036397">
    <property type="entry name" value="RNaseH_sf"/>
</dbReference>
<dbReference type="InterPro" id="IPR053151">
    <property type="entry name" value="RNase_H-like"/>
</dbReference>
<gene>
    <name evidence="2" type="ORF">Dsin_001713</name>
</gene>
<dbReference type="GO" id="GO:0003676">
    <property type="term" value="F:nucleic acid binding"/>
    <property type="evidence" value="ECO:0007669"/>
    <property type="project" value="InterPro"/>
</dbReference>
<reference evidence="2" key="1">
    <citation type="journal article" date="2023" name="Plant J.">
        <title>Genome sequences and population genomics provide insights into the demographic history, inbreeding, and mutation load of two 'living fossil' tree species of Dipteronia.</title>
        <authorList>
            <person name="Feng Y."/>
            <person name="Comes H.P."/>
            <person name="Chen J."/>
            <person name="Zhu S."/>
            <person name="Lu R."/>
            <person name="Zhang X."/>
            <person name="Li P."/>
            <person name="Qiu J."/>
            <person name="Olsen K.M."/>
            <person name="Qiu Y."/>
        </authorList>
    </citation>
    <scope>NUCLEOTIDE SEQUENCE</scope>
    <source>
        <strain evidence="2">NBL</strain>
    </source>
</reference>
<dbReference type="CDD" id="cd06222">
    <property type="entry name" value="RNase_H_like"/>
    <property type="match status" value="1"/>
</dbReference>
<dbReference type="Proteomes" id="UP001281410">
    <property type="component" value="Unassembled WGS sequence"/>
</dbReference>
<dbReference type="Pfam" id="PF13456">
    <property type="entry name" value="RVT_3"/>
    <property type="match status" value="1"/>
</dbReference>
<evidence type="ECO:0000313" key="2">
    <source>
        <dbReference type="EMBL" id="KAK3229832.1"/>
    </source>
</evidence>
<dbReference type="Gene3D" id="3.30.420.10">
    <property type="entry name" value="Ribonuclease H-like superfamily/Ribonuclease H"/>
    <property type="match status" value="1"/>
</dbReference>
<evidence type="ECO:0000313" key="3">
    <source>
        <dbReference type="Proteomes" id="UP001281410"/>
    </source>
</evidence>
<dbReference type="PANTHER" id="PTHR47723">
    <property type="entry name" value="OS05G0353850 PROTEIN"/>
    <property type="match status" value="1"/>
</dbReference>
<protein>
    <recommendedName>
        <fullName evidence="1">RNase H type-1 domain-containing protein</fullName>
    </recommendedName>
</protein>
<sequence length="353" mass="39394">MGLPCFTGRSKRKIFANIVDRVWAGMVLKSCYYKKGSILDAMSKPNGSYLWKSLIWGKSLLDAGVRNRVGDRKSINIYRDKWVPKPITFKITSPPKMDGNATVDHLISSSGGWNTQLIKDNFNLEDTNLILQIPIVSVFLVEYVLEGEDSYEGEDVYLEGLSGLDSNQNQHRSASIPQLQRDVGGGNRFTCRWIPPELDAYKANCDVVLDHGNWTMGIEVIIRNSGGQVLASCSLVSEGTLNVKVAKLMAILKCLQFGIDCGLTLGSIETDEANIVKWLQNDCYLDSDFGLIISEILDLRDKMGGVAFSCTRKVANNVANILALYALRNRNDSYWMEDYPLCLRKDLEADMPV</sequence>
<dbReference type="GO" id="GO:0004523">
    <property type="term" value="F:RNA-DNA hybrid ribonuclease activity"/>
    <property type="evidence" value="ECO:0007669"/>
    <property type="project" value="InterPro"/>
</dbReference>
<dbReference type="PANTHER" id="PTHR47723:SF19">
    <property type="entry name" value="POLYNUCLEOTIDYL TRANSFERASE, RIBONUCLEASE H-LIKE SUPERFAMILY PROTEIN"/>
    <property type="match status" value="1"/>
</dbReference>
<keyword evidence="3" id="KW-1185">Reference proteome</keyword>